<organism evidence="3 4">
    <name type="scientific">Lasallia pustulata</name>
    <dbReference type="NCBI Taxonomy" id="136370"/>
    <lineage>
        <taxon>Eukaryota</taxon>
        <taxon>Fungi</taxon>
        <taxon>Dikarya</taxon>
        <taxon>Ascomycota</taxon>
        <taxon>Pezizomycotina</taxon>
        <taxon>Lecanoromycetes</taxon>
        <taxon>OSLEUM clade</taxon>
        <taxon>Umbilicariomycetidae</taxon>
        <taxon>Umbilicariales</taxon>
        <taxon>Umbilicariaceae</taxon>
        <taxon>Lasallia</taxon>
    </lineage>
</organism>
<keyword evidence="2" id="KW-1133">Transmembrane helix</keyword>
<reference evidence="3 4" key="1">
    <citation type="submission" date="2019-09" db="EMBL/GenBank/DDBJ databases">
        <title>The hologenome of the rock-dwelling lichen Lasallia pustulata.</title>
        <authorList>
            <person name="Greshake Tzovaras B."/>
            <person name="Segers F."/>
            <person name="Bicker A."/>
            <person name="Dal Grande F."/>
            <person name="Otte J."/>
            <person name="Hankeln T."/>
            <person name="Schmitt I."/>
            <person name="Ebersberger I."/>
        </authorList>
    </citation>
    <scope>NUCLEOTIDE SEQUENCE [LARGE SCALE GENOMIC DNA]</scope>
    <source>
        <strain evidence="3">A1-1</strain>
    </source>
</reference>
<comment type="caution">
    <text evidence="3">The sequence shown here is derived from an EMBL/GenBank/DDBJ whole genome shotgun (WGS) entry which is preliminary data.</text>
</comment>
<dbReference type="Proteomes" id="UP000324767">
    <property type="component" value="Unassembled WGS sequence"/>
</dbReference>
<feature type="region of interest" description="Disordered" evidence="1">
    <location>
        <begin position="199"/>
        <end position="218"/>
    </location>
</feature>
<evidence type="ECO:0000256" key="1">
    <source>
        <dbReference type="SAM" id="MobiDB-lite"/>
    </source>
</evidence>
<evidence type="ECO:0000313" key="4">
    <source>
        <dbReference type="Proteomes" id="UP000324767"/>
    </source>
</evidence>
<protein>
    <submittedName>
        <fullName evidence="3">Uncharacterized protein</fullName>
    </submittedName>
</protein>
<dbReference type="OrthoDB" id="5343688at2759"/>
<evidence type="ECO:0000256" key="2">
    <source>
        <dbReference type="SAM" id="Phobius"/>
    </source>
</evidence>
<dbReference type="EMBL" id="VXIT01000023">
    <property type="protein sequence ID" value="KAA6406794.1"/>
    <property type="molecule type" value="Genomic_DNA"/>
</dbReference>
<feature type="transmembrane region" description="Helical" evidence="2">
    <location>
        <begin position="167"/>
        <end position="193"/>
    </location>
</feature>
<keyword evidence="2" id="KW-0812">Transmembrane</keyword>
<keyword evidence="2" id="KW-0472">Membrane</keyword>
<feature type="transmembrane region" description="Helical" evidence="2">
    <location>
        <begin position="131"/>
        <end position="155"/>
    </location>
</feature>
<accession>A0A5M8PCX3</accession>
<name>A0A5M8PCX3_9LECA</name>
<feature type="compositionally biased region" description="Basic and acidic residues" evidence="1">
    <location>
        <begin position="36"/>
        <end position="54"/>
    </location>
</feature>
<sequence>MAQAVKTGSAKKNGPAIFFVHVPIASPDAATPAGKHHAERDRESGQESRSERAGLEILYRLPLHPPAKPPPPPLRPLPPHPRPHVHLPPPPRPLAPPPLTTAATHLPALHLPALRLIADSIAQQRQLSSRLLLAHPLTLALAFAVLAAVAQVVLARPHGSWALVGTTWAGCVMALLVGYGEAVIGCAVLRIVAGERERGKGKRGRGGEEGAGEGVDGGVEVEGEGCGEGLLEEAVRVAVVERGCEAVEFAEVHANSGRVLPKIFNGGFDRREQRARKTLQEVVDAQMATGRKR</sequence>
<evidence type="ECO:0000313" key="3">
    <source>
        <dbReference type="EMBL" id="KAA6406794.1"/>
    </source>
</evidence>
<dbReference type="AlphaFoldDB" id="A0A5M8PCX3"/>
<gene>
    <name evidence="3" type="ORF">FRX48_09518</name>
</gene>
<feature type="region of interest" description="Disordered" evidence="1">
    <location>
        <begin position="28"/>
        <end position="95"/>
    </location>
</feature>
<feature type="compositionally biased region" description="Pro residues" evidence="1">
    <location>
        <begin position="63"/>
        <end position="95"/>
    </location>
</feature>
<proteinExistence type="predicted"/>